<dbReference type="Proteomes" id="UP000077315">
    <property type="component" value="Unassembled WGS sequence"/>
</dbReference>
<evidence type="ECO:0000313" key="1">
    <source>
        <dbReference type="EMBL" id="OAD77775.1"/>
    </source>
</evidence>
<proteinExistence type="predicted"/>
<dbReference type="AlphaFoldDB" id="A0A162Y125"/>
<name>A0A162Y125_PHYB8</name>
<protein>
    <submittedName>
        <fullName evidence="1">Uncharacterized protein</fullName>
    </submittedName>
</protein>
<keyword evidence="2" id="KW-1185">Reference proteome</keyword>
<evidence type="ECO:0000313" key="2">
    <source>
        <dbReference type="Proteomes" id="UP000077315"/>
    </source>
</evidence>
<dbReference type="VEuPathDB" id="FungiDB:PHYBLDRAFT_60895"/>
<accession>A0A162Y125</accession>
<gene>
    <name evidence="1" type="ORF">PHYBLDRAFT_60895</name>
</gene>
<dbReference type="GeneID" id="29001620"/>
<organism evidence="1 2">
    <name type="scientific">Phycomyces blakesleeanus (strain ATCC 8743b / DSM 1359 / FGSC 10004 / NBRC 33097 / NRRL 1555)</name>
    <dbReference type="NCBI Taxonomy" id="763407"/>
    <lineage>
        <taxon>Eukaryota</taxon>
        <taxon>Fungi</taxon>
        <taxon>Fungi incertae sedis</taxon>
        <taxon>Mucoromycota</taxon>
        <taxon>Mucoromycotina</taxon>
        <taxon>Mucoromycetes</taxon>
        <taxon>Mucorales</taxon>
        <taxon>Phycomycetaceae</taxon>
        <taxon>Phycomyces</taxon>
    </lineage>
</organism>
<reference evidence="2" key="1">
    <citation type="submission" date="2015-06" db="EMBL/GenBank/DDBJ databases">
        <title>Expansion of signal transduction pathways in fungi by whole-genome duplication.</title>
        <authorList>
            <consortium name="DOE Joint Genome Institute"/>
            <person name="Corrochano L.M."/>
            <person name="Kuo A."/>
            <person name="Marcet-Houben M."/>
            <person name="Polaino S."/>
            <person name="Salamov A."/>
            <person name="Villalobos J.M."/>
            <person name="Alvarez M.I."/>
            <person name="Avalos J."/>
            <person name="Benito E.P."/>
            <person name="Benoit I."/>
            <person name="Burger G."/>
            <person name="Camino L.P."/>
            <person name="Canovas D."/>
            <person name="Cerda-Olmedo E."/>
            <person name="Cheng J.-F."/>
            <person name="Dominguez A."/>
            <person name="Elias M."/>
            <person name="Eslava A.P."/>
            <person name="Glaser F."/>
            <person name="Grimwood J."/>
            <person name="Gutierrez G."/>
            <person name="Heitman J."/>
            <person name="Henrissat B."/>
            <person name="Iturriaga E.A."/>
            <person name="Lang B.F."/>
            <person name="Lavin J.L."/>
            <person name="Lee S."/>
            <person name="Li W."/>
            <person name="Lindquist E."/>
            <person name="Lopez-Garcia S."/>
            <person name="Luque E.M."/>
            <person name="Marcos A.T."/>
            <person name="Martin J."/>
            <person name="McCluskey K."/>
            <person name="Medina H.R."/>
            <person name="Miralles-Duran A."/>
            <person name="Miyazaki A."/>
            <person name="Munoz-Torres E."/>
            <person name="Oguiza J.A."/>
            <person name="Ohm R."/>
            <person name="Olmedo M."/>
            <person name="Orejas M."/>
            <person name="Ortiz-Castellanos L."/>
            <person name="Pisabarro A.G."/>
            <person name="Rodriguez-Romero J."/>
            <person name="Ruiz-Herrera J."/>
            <person name="Ruiz-Vazquez R."/>
            <person name="Sanz C."/>
            <person name="Schackwitz W."/>
            <person name="Schmutz J."/>
            <person name="Shahriari M."/>
            <person name="Shelest E."/>
            <person name="Silva-Franco F."/>
            <person name="Soanes D."/>
            <person name="Syed K."/>
            <person name="Tagua V.G."/>
            <person name="Talbot N.J."/>
            <person name="Thon M."/>
            <person name="De vries R.P."/>
            <person name="Wiebenga A."/>
            <person name="Yadav J.S."/>
            <person name="Braun E.L."/>
            <person name="Baker S."/>
            <person name="Garre V."/>
            <person name="Horwitz B."/>
            <person name="Torres-Martinez S."/>
            <person name="Idnurm A."/>
            <person name="Herrera-Estrella A."/>
            <person name="Gabaldon T."/>
            <person name="Grigoriev I.V."/>
        </authorList>
    </citation>
    <scope>NUCLEOTIDE SEQUENCE [LARGE SCALE GENOMIC DNA]</scope>
    <source>
        <strain evidence="2">NRRL 1555(-)</strain>
    </source>
</reference>
<dbReference type="RefSeq" id="XP_018295815.1">
    <property type="nucleotide sequence ID" value="XM_018440714.1"/>
</dbReference>
<dbReference type="EMBL" id="KV440974">
    <property type="protein sequence ID" value="OAD77775.1"/>
    <property type="molecule type" value="Genomic_DNA"/>
</dbReference>
<dbReference type="InParanoid" id="A0A162Y125"/>
<sequence length="138" mass="16107">MAIDLYFILNNFFTCDIWSEKDIQMKLVSLISCTDQGIFNCTRENKSKDVLLRALDFAIQNCWLLTQREDRELKRGLIGHGVHFKACLPVSRRVLCELSRKYVFLVIEDQEFNLLFDISKPNLIQVNGYPIRALMTQS</sequence>